<organism evidence="2 3">
    <name type="scientific">Alteriqipengyuania halimionae</name>
    <dbReference type="NCBI Taxonomy" id="1926630"/>
    <lineage>
        <taxon>Bacteria</taxon>
        <taxon>Pseudomonadati</taxon>
        <taxon>Pseudomonadota</taxon>
        <taxon>Alphaproteobacteria</taxon>
        <taxon>Sphingomonadales</taxon>
        <taxon>Erythrobacteraceae</taxon>
        <taxon>Alteriqipengyuania</taxon>
    </lineage>
</organism>
<evidence type="ECO:0000313" key="3">
    <source>
        <dbReference type="Proteomes" id="UP000429229"/>
    </source>
</evidence>
<dbReference type="AlphaFoldDB" id="A0A6I4U739"/>
<feature type="region of interest" description="Disordered" evidence="1">
    <location>
        <begin position="31"/>
        <end position="75"/>
    </location>
</feature>
<keyword evidence="3" id="KW-1185">Reference proteome</keyword>
<gene>
    <name evidence="2" type="ORF">GRI68_10890</name>
</gene>
<name>A0A6I4U739_9SPHN</name>
<evidence type="ECO:0000313" key="2">
    <source>
        <dbReference type="EMBL" id="MXP10683.1"/>
    </source>
</evidence>
<sequence>MGLLKLAALSTLGYVGYKFYEKQKLDRNGVAFADGEPDGPFRNAGADATKTHDRMSETDEALDETYPASDATAKY</sequence>
<proteinExistence type="predicted"/>
<reference evidence="2 3" key="1">
    <citation type="submission" date="2019-12" db="EMBL/GenBank/DDBJ databases">
        <title>Genomic-based taxomic classification of the family Erythrobacteraceae.</title>
        <authorList>
            <person name="Xu L."/>
        </authorList>
    </citation>
    <scope>NUCLEOTIDE SEQUENCE [LARGE SCALE GENOMIC DNA]</scope>
    <source>
        <strain evidence="2 3">LMG 29519</strain>
    </source>
</reference>
<dbReference type="OrthoDB" id="7873635at2"/>
<dbReference type="Proteomes" id="UP000429229">
    <property type="component" value="Unassembled WGS sequence"/>
</dbReference>
<evidence type="ECO:0000256" key="1">
    <source>
        <dbReference type="SAM" id="MobiDB-lite"/>
    </source>
</evidence>
<dbReference type="EMBL" id="WTYR01000001">
    <property type="protein sequence ID" value="MXP10683.1"/>
    <property type="molecule type" value="Genomic_DNA"/>
</dbReference>
<comment type="caution">
    <text evidence="2">The sequence shown here is derived from an EMBL/GenBank/DDBJ whole genome shotgun (WGS) entry which is preliminary data.</text>
</comment>
<dbReference type="RefSeq" id="WP_160617261.1">
    <property type="nucleotide sequence ID" value="NZ_WTYR01000001.1"/>
</dbReference>
<accession>A0A6I4U739</accession>
<protein>
    <submittedName>
        <fullName evidence="2">Uncharacterized protein</fullName>
    </submittedName>
</protein>